<dbReference type="InParanoid" id="M1DBU1"/>
<reference evidence="2" key="2">
    <citation type="submission" date="2015-06" db="UniProtKB">
        <authorList>
            <consortium name="EnsemblPlants"/>
        </authorList>
    </citation>
    <scope>IDENTIFICATION</scope>
    <source>
        <strain evidence="2">DM1-3 516 R44</strain>
    </source>
</reference>
<dbReference type="Proteomes" id="UP000011115">
    <property type="component" value="Unassembled WGS sequence"/>
</dbReference>
<dbReference type="EnsemblPlants" id="PGSC0003DMT400086468">
    <property type="protein sequence ID" value="PGSC0003DMT400086468"/>
    <property type="gene ID" value="PGSC0003DMG400036039"/>
</dbReference>
<dbReference type="PaxDb" id="4113-PGSC0003DMT400086468"/>
<proteinExistence type="predicted"/>
<evidence type="ECO:0000313" key="3">
    <source>
        <dbReference type="Proteomes" id="UP000011115"/>
    </source>
</evidence>
<accession>M1DBU1</accession>
<protein>
    <submittedName>
        <fullName evidence="2">Integrase core domain containing protein</fullName>
    </submittedName>
</protein>
<feature type="region of interest" description="Disordered" evidence="1">
    <location>
        <begin position="120"/>
        <end position="161"/>
    </location>
</feature>
<dbReference type="Gramene" id="PGSC0003DMT400086468">
    <property type="protein sequence ID" value="PGSC0003DMT400086468"/>
    <property type="gene ID" value="PGSC0003DMG400036039"/>
</dbReference>
<keyword evidence="3" id="KW-1185">Reference proteome</keyword>
<reference evidence="3" key="1">
    <citation type="journal article" date="2011" name="Nature">
        <title>Genome sequence and analysis of the tuber crop potato.</title>
        <authorList>
            <consortium name="The Potato Genome Sequencing Consortium"/>
        </authorList>
    </citation>
    <scope>NUCLEOTIDE SEQUENCE [LARGE SCALE GENOMIC DNA]</scope>
    <source>
        <strain evidence="3">cv. DM1-3 516 R44</strain>
    </source>
</reference>
<dbReference type="AlphaFoldDB" id="M1DBU1"/>
<dbReference type="HOGENOM" id="CLU_097724_0_0_1"/>
<evidence type="ECO:0000256" key="1">
    <source>
        <dbReference type="SAM" id="MobiDB-lite"/>
    </source>
</evidence>
<feature type="region of interest" description="Disordered" evidence="1">
    <location>
        <begin position="44"/>
        <end position="65"/>
    </location>
</feature>
<feature type="compositionally biased region" description="Low complexity" evidence="1">
    <location>
        <begin position="128"/>
        <end position="148"/>
    </location>
</feature>
<sequence>MVSFDTNIASTGTMAPKKLVTYLKQGKSKSIAPSFRLIDEDTDTEKYPTYVPPNTKTSPTATRATRGTPRKLLGLRLAPNLPMLRALSPAMLQGPSLPTIGEHTLIGSLTGAASISATRSASGSKSTHASGFESSHASGSESAHASGSNAKSAIGSRMNKQPHMMRPLAQSQYPYQRMRTLLQWRVSQTDGMLRANGKSIRMPK</sequence>
<organism evidence="2 3">
    <name type="scientific">Solanum tuberosum</name>
    <name type="common">Potato</name>
    <dbReference type="NCBI Taxonomy" id="4113"/>
    <lineage>
        <taxon>Eukaryota</taxon>
        <taxon>Viridiplantae</taxon>
        <taxon>Streptophyta</taxon>
        <taxon>Embryophyta</taxon>
        <taxon>Tracheophyta</taxon>
        <taxon>Spermatophyta</taxon>
        <taxon>Magnoliopsida</taxon>
        <taxon>eudicotyledons</taxon>
        <taxon>Gunneridae</taxon>
        <taxon>Pentapetalae</taxon>
        <taxon>asterids</taxon>
        <taxon>lamiids</taxon>
        <taxon>Solanales</taxon>
        <taxon>Solanaceae</taxon>
        <taxon>Solanoideae</taxon>
        <taxon>Solaneae</taxon>
        <taxon>Solanum</taxon>
    </lineage>
</organism>
<evidence type="ECO:0000313" key="2">
    <source>
        <dbReference type="EnsemblPlants" id="PGSC0003DMT400086468"/>
    </source>
</evidence>
<name>M1DBU1_SOLTU</name>